<gene>
    <name evidence="8" type="ORF">NQ317_002517</name>
</gene>
<accession>A0ABQ9J9L2</accession>
<evidence type="ECO:0000256" key="6">
    <source>
        <dbReference type="SAM" id="MobiDB-lite"/>
    </source>
</evidence>
<evidence type="ECO:0000256" key="2">
    <source>
        <dbReference type="ARBA" id="ARBA00022771"/>
    </source>
</evidence>
<keyword evidence="2 5" id="KW-0863">Zinc-finger</keyword>
<evidence type="ECO:0000256" key="1">
    <source>
        <dbReference type="ARBA" id="ARBA00022723"/>
    </source>
</evidence>
<keyword evidence="4 5" id="KW-0238">DNA-binding</keyword>
<reference evidence="8" key="1">
    <citation type="journal article" date="2023" name="Insect Mol. Biol.">
        <title>Genome sequencing provides insights into the evolution of gene families encoding plant cell wall-degrading enzymes in longhorned beetles.</title>
        <authorList>
            <person name="Shin N.R."/>
            <person name="Okamura Y."/>
            <person name="Kirsch R."/>
            <person name="Pauchet Y."/>
        </authorList>
    </citation>
    <scope>NUCLEOTIDE SEQUENCE</scope>
    <source>
        <strain evidence="8">MMC_N1</strain>
    </source>
</reference>
<dbReference type="InterPro" id="IPR038441">
    <property type="entry name" value="THAP_Znf_sf"/>
</dbReference>
<dbReference type="InterPro" id="IPR006612">
    <property type="entry name" value="THAP_Znf"/>
</dbReference>
<feature type="compositionally biased region" description="Polar residues" evidence="6">
    <location>
        <begin position="1"/>
        <end position="13"/>
    </location>
</feature>
<keyword evidence="3" id="KW-0862">Zinc</keyword>
<evidence type="ECO:0000313" key="9">
    <source>
        <dbReference type="Proteomes" id="UP001162164"/>
    </source>
</evidence>
<dbReference type="SUPFAM" id="SSF57716">
    <property type="entry name" value="Glucocorticoid receptor-like (DNA-binding domain)"/>
    <property type="match status" value="1"/>
</dbReference>
<dbReference type="SMART" id="SM00980">
    <property type="entry name" value="THAP"/>
    <property type="match status" value="1"/>
</dbReference>
<dbReference type="Gene3D" id="6.20.210.20">
    <property type="entry name" value="THAP domain"/>
    <property type="match status" value="1"/>
</dbReference>
<protein>
    <recommendedName>
        <fullName evidence="7">THAP-type domain-containing protein</fullName>
    </recommendedName>
</protein>
<keyword evidence="1" id="KW-0479">Metal-binding</keyword>
<dbReference type="PROSITE" id="PS50950">
    <property type="entry name" value="ZF_THAP"/>
    <property type="match status" value="1"/>
</dbReference>
<sequence length="190" mass="22225">MSDSSDMSANSTPPDIRQEANETYDTLLSSKSKSKYETCYKKFMDWTLVNGIKNISENVLTAYTKLCSFLKLKSIGYKTKKSKNLTPEQIKHFLLKAPNREYPFTKDLEMVIKCLICKAPFKKGENRSYHRIPKKLERKRKWLLAIGKDFVIRNTHICSDHFVKSDFILKPSGVKYLKHYYLNIENIDHT</sequence>
<comment type="caution">
    <text evidence="8">The sequence shown here is derived from an EMBL/GenBank/DDBJ whole genome shotgun (WGS) entry which is preliminary data.</text>
</comment>
<feature type="region of interest" description="Disordered" evidence="6">
    <location>
        <begin position="1"/>
        <end position="21"/>
    </location>
</feature>
<name>A0ABQ9J9L2_9CUCU</name>
<evidence type="ECO:0000313" key="8">
    <source>
        <dbReference type="EMBL" id="KAJ8974334.1"/>
    </source>
</evidence>
<organism evidence="8 9">
    <name type="scientific">Molorchus minor</name>
    <dbReference type="NCBI Taxonomy" id="1323400"/>
    <lineage>
        <taxon>Eukaryota</taxon>
        <taxon>Metazoa</taxon>
        <taxon>Ecdysozoa</taxon>
        <taxon>Arthropoda</taxon>
        <taxon>Hexapoda</taxon>
        <taxon>Insecta</taxon>
        <taxon>Pterygota</taxon>
        <taxon>Neoptera</taxon>
        <taxon>Endopterygota</taxon>
        <taxon>Coleoptera</taxon>
        <taxon>Polyphaga</taxon>
        <taxon>Cucujiformia</taxon>
        <taxon>Chrysomeloidea</taxon>
        <taxon>Cerambycidae</taxon>
        <taxon>Lamiinae</taxon>
        <taxon>Monochamini</taxon>
        <taxon>Molorchus</taxon>
    </lineage>
</organism>
<evidence type="ECO:0000256" key="3">
    <source>
        <dbReference type="ARBA" id="ARBA00022833"/>
    </source>
</evidence>
<dbReference type="Proteomes" id="UP001162164">
    <property type="component" value="Unassembled WGS sequence"/>
</dbReference>
<evidence type="ECO:0000256" key="5">
    <source>
        <dbReference type="PROSITE-ProRule" id="PRU00309"/>
    </source>
</evidence>
<evidence type="ECO:0000256" key="4">
    <source>
        <dbReference type="ARBA" id="ARBA00023125"/>
    </source>
</evidence>
<proteinExistence type="predicted"/>
<dbReference type="EMBL" id="JAPWTJ010001017">
    <property type="protein sequence ID" value="KAJ8974334.1"/>
    <property type="molecule type" value="Genomic_DNA"/>
</dbReference>
<dbReference type="Pfam" id="PF05485">
    <property type="entry name" value="THAP"/>
    <property type="match status" value="1"/>
</dbReference>
<feature type="domain" description="THAP-type" evidence="7">
    <location>
        <begin position="110"/>
        <end position="178"/>
    </location>
</feature>
<evidence type="ECO:0000259" key="7">
    <source>
        <dbReference type="PROSITE" id="PS50950"/>
    </source>
</evidence>
<keyword evidence="9" id="KW-1185">Reference proteome</keyword>